<feature type="chain" id="PRO_5047101466" description="PLAT domain-containing protein" evidence="1">
    <location>
        <begin position="25"/>
        <end position="206"/>
    </location>
</feature>
<evidence type="ECO:0008006" key="4">
    <source>
        <dbReference type="Google" id="ProtNLM"/>
    </source>
</evidence>
<evidence type="ECO:0000313" key="3">
    <source>
        <dbReference type="Proteomes" id="UP001273935"/>
    </source>
</evidence>
<evidence type="ECO:0000313" key="2">
    <source>
        <dbReference type="EMBL" id="MDV3441544.1"/>
    </source>
</evidence>
<dbReference type="RefSeq" id="WP_309041396.1">
    <property type="nucleotide sequence ID" value="NZ_CP133395.1"/>
</dbReference>
<gene>
    <name evidence="2" type="ORF">R0G64_19150</name>
</gene>
<reference evidence="2 3" key="1">
    <citation type="submission" date="2023-10" db="EMBL/GenBank/DDBJ databases">
        <title>Pseudomonas otitidis isolated from a paediatric patient with cystic fibrosis in Chile.</title>
        <authorList>
            <person name="Amsteins-Romero L."/>
            <person name="Opazo-Capurro A."/>
            <person name="Matus-Kohler M."/>
            <person name="Gonzalez-Rocha G."/>
        </authorList>
    </citation>
    <scope>NUCLEOTIDE SEQUENCE [LARGE SCALE GENOMIC DNA]</scope>
    <source>
        <strain evidence="2 3">P-714</strain>
    </source>
</reference>
<dbReference type="Proteomes" id="UP001273935">
    <property type="component" value="Unassembled WGS sequence"/>
</dbReference>
<evidence type="ECO:0000256" key="1">
    <source>
        <dbReference type="SAM" id="SignalP"/>
    </source>
</evidence>
<dbReference type="EMBL" id="JAWJUL010000079">
    <property type="protein sequence ID" value="MDV3441544.1"/>
    <property type="molecule type" value="Genomic_DNA"/>
</dbReference>
<organism evidence="2 3">
    <name type="scientific">Metapseudomonas otitidis</name>
    <dbReference type="NCBI Taxonomy" id="319939"/>
    <lineage>
        <taxon>Bacteria</taxon>
        <taxon>Pseudomonadati</taxon>
        <taxon>Pseudomonadota</taxon>
        <taxon>Gammaproteobacteria</taxon>
        <taxon>Pseudomonadales</taxon>
        <taxon>Pseudomonadaceae</taxon>
        <taxon>Metapseudomonas</taxon>
    </lineage>
</organism>
<keyword evidence="3" id="KW-1185">Reference proteome</keyword>
<comment type="caution">
    <text evidence="2">The sequence shown here is derived from an EMBL/GenBank/DDBJ whole genome shotgun (WGS) entry which is preliminary data.</text>
</comment>
<sequence length="206" mass="23448">MRQKHLIALYIFLAQMLLINSSQASDTNPSKSKSPEEIELRSYAKKGAIDYKAFRFTLSNGEKENNTTITLIVKNGDEKPSLTIKRGKNMSDGDERIWLTDNQIENLQSFELGSNFWKLPTENGKVGFDGAKWILEGIDGSTYHKTIRWSPLPPYYSFVMDPKTDEFIKSPNTPPGSDYKYSDEVGLDMLCLFILMSHPNSNELLH</sequence>
<keyword evidence="1" id="KW-0732">Signal</keyword>
<accession>A0ABU3XUD7</accession>
<protein>
    <recommendedName>
        <fullName evidence="4">PLAT domain-containing protein</fullName>
    </recommendedName>
</protein>
<feature type="signal peptide" evidence="1">
    <location>
        <begin position="1"/>
        <end position="24"/>
    </location>
</feature>
<proteinExistence type="predicted"/>
<name>A0ABU3XUD7_9GAMM</name>